<dbReference type="PROSITE" id="PS50931">
    <property type="entry name" value="HTH_LYSR"/>
    <property type="match status" value="1"/>
</dbReference>
<proteinExistence type="inferred from homology"/>
<name>A0A9W6GKP5_9FUSO</name>
<dbReference type="InterPro" id="IPR005119">
    <property type="entry name" value="LysR_subst-bd"/>
</dbReference>
<evidence type="ECO:0000259" key="5">
    <source>
        <dbReference type="PROSITE" id="PS50931"/>
    </source>
</evidence>
<comment type="similarity">
    <text evidence="1">Belongs to the LysR transcriptional regulatory family.</text>
</comment>
<evidence type="ECO:0000256" key="4">
    <source>
        <dbReference type="ARBA" id="ARBA00023163"/>
    </source>
</evidence>
<dbReference type="InterPro" id="IPR000847">
    <property type="entry name" value="LysR_HTH_N"/>
</dbReference>
<keyword evidence="7" id="KW-1185">Reference proteome</keyword>
<evidence type="ECO:0000256" key="2">
    <source>
        <dbReference type="ARBA" id="ARBA00023015"/>
    </source>
</evidence>
<evidence type="ECO:0000313" key="6">
    <source>
        <dbReference type="EMBL" id="GLI55725.1"/>
    </source>
</evidence>
<dbReference type="GO" id="GO:0003700">
    <property type="term" value="F:DNA-binding transcription factor activity"/>
    <property type="evidence" value="ECO:0007669"/>
    <property type="project" value="InterPro"/>
</dbReference>
<sequence>MRIFYEVAKEGSFTKAANRLYINQSAVSIQVKKFEELLNTKLFDRSSKKIKLTYSGEVLYKMAEEIFQKVKRAEKEMSRIIELDKAKISIGASPVIGEPLIPKLMKGFSMVHSEIEYDIRIAEKKTLLKLLREGELDVILLDAEHITDNNLEVIDVEEFPYVLVSKRDYTSLEDVTEDTLITRNYIPNNEEAIATLESKYKVSFENRVPVRGSLEVIKEMVREEVGNVILPYYSVYKEIEAGEFKVIERVESVSDSYHMVITKDKRALLEIIKFINFTQNFKIM</sequence>
<comment type="caution">
    <text evidence="6">The sequence shown here is derived from an EMBL/GenBank/DDBJ whole genome shotgun (WGS) entry which is preliminary data.</text>
</comment>
<dbReference type="SUPFAM" id="SSF46785">
    <property type="entry name" value="Winged helix' DNA-binding domain"/>
    <property type="match status" value="1"/>
</dbReference>
<gene>
    <name evidence="6" type="ORF">PM10SUCC1_12390</name>
</gene>
<dbReference type="Proteomes" id="UP001144471">
    <property type="component" value="Unassembled WGS sequence"/>
</dbReference>
<dbReference type="Gene3D" id="1.10.10.10">
    <property type="entry name" value="Winged helix-like DNA-binding domain superfamily/Winged helix DNA-binding domain"/>
    <property type="match status" value="1"/>
</dbReference>
<keyword evidence="2" id="KW-0805">Transcription regulation</keyword>
<dbReference type="InterPro" id="IPR036390">
    <property type="entry name" value="WH_DNA-bd_sf"/>
</dbReference>
<evidence type="ECO:0000256" key="1">
    <source>
        <dbReference type="ARBA" id="ARBA00009437"/>
    </source>
</evidence>
<organism evidence="6 7">
    <name type="scientific">Propionigenium maris DSM 9537</name>
    <dbReference type="NCBI Taxonomy" id="1123000"/>
    <lineage>
        <taxon>Bacteria</taxon>
        <taxon>Fusobacteriati</taxon>
        <taxon>Fusobacteriota</taxon>
        <taxon>Fusobacteriia</taxon>
        <taxon>Fusobacteriales</taxon>
        <taxon>Fusobacteriaceae</taxon>
        <taxon>Propionigenium</taxon>
    </lineage>
</organism>
<dbReference type="GO" id="GO:0000976">
    <property type="term" value="F:transcription cis-regulatory region binding"/>
    <property type="evidence" value="ECO:0007669"/>
    <property type="project" value="TreeGrafter"/>
</dbReference>
<dbReference type="CDD" id="cd05466">
    <property type="entry name" value="PBP2_LTTR_substrate"/>
    <property type="match status" value="1"/>
</dbReference>
<dbReference type="PRINTS" id="PR00039">
    <property type="entry name" value="HTHLYSR"/>
</dbReference>
<keyword evidence="3" id="KW-0238">DNA-binding</keyword>
<dbReference type="PANTHER" id="PTHR30126:SF64">
    <property type="entry name" value="HTH-TYPE TRANSCRIPTIONAL REGULATOR CITR"/>
    <property type="match status" value="1"/>
</dbReference>
<reference evidence="6" key="1">
    <citation type="submission" date="2022-12" db="EMBL/GenBank/DDBJ databases">
        <title>Reference genome sequencing for broad-spectrum identification of bacterial and archaeal isolates by mass spectrometry.</title>
        <authorList>
            <person name="Sekiguchi Y."/>
            <person name="Tourlousse D.M."/>
        </authorList>
    </citation>
    <scope>NUCLEOTIDE SEQUENCE</scope>
    <source>
        <strain evidence="6">10succ1</strain>
    </source>
</reference>
<keyword evidence="4" id="KW-0804">Transcription</keyword>
<protein>
    <submittedName>
        <fullName evidence="6">LysR family transcriptional regulator</fullName>
    </submittedName>
</protein>
<dbReference type="InterPro" id="IPR036388">
    <property type="entry name" value="WH-like_DNA-bd_sf"/>
</dbReference>
<dbReference type="AlphaFoldDB" id="A0A9W6GKP5"/>
<dbReference type="Pfam" id="PF03466">
    <property type="entry name" value="LysR_substrate"/>
    <property type="match status" value="1"/>
</dbReference>
<dbReference type="Gene3D" id="3.40.190.290">
    <property type="match status" value="1"/>
</dbReference>
<feature type="domain" description="HTH lysR-type" evidence="5">
    <location>
        <begin position="1"/>
        <end position="53"/>
    </location>
</feature>
<dbReference type="EMBL" id="BSDY01000005">
    <property type="protein sequence ID" value="GLI55725.1"/>
    <property type="molecule type" value="Genomic_DNA"/>
</dbReference>
<evidence type="ECO:0000256" key="3">
    <source>
        <dbReference type="ARBA" id="ARBA00023125"/>
    </source>
</evidence>
<dbReference type="PANTHER" id="PTHR30126">
    <property type="entry name" value="HTH-TYPE TRANSCRIPTIONAL REGULATOR"/>
    <property type="match status" value="1"/>
</dbReference>
<dbReference type="SUPFAM" id="SSF53850">
    <property type="entry name" value="Periplasmic binding protein-like II"/>
    <property type="match status" value="1"/>
</dbReference>
<evidence type="ECO:0000313" key="7">
    <source>
        <dbReference type="Proteomes" id="UP001144471"/>
    </source>
</evidence>
<accession>A0A9W6GKP5</accession>
<dbReference type="FunFam" id="1.10.10.10:FF:000001">
    <property type="entry name" value="LysR family transcriptional regulator"/>
    <property type="match status" value="1"/>
</dbReference>
<dbReference type="Pfam" id="PF00126">
    <property type="entry name" value="HTH_1"/>
    <property type="match status" value="1"/>
</dbReference>